<comment type="subcellular location">
    <subcellularLocation>
        <location evidence="1">Cell membrane</location>
        <topology evidence="1">Multi-pass membrane protein</topology>
    </subcellularLocation>
</comment>
<keyword evidence="3" id="KW-0813">Transport</keyword>
<dbReference type="GO" id="GO:0005886">
    <property type="term" value="C:plasma membrane"/>
    <property type="evidence" value="ECO:0007669"/>
    <property type="project" value="UniProtKB-SubCell"/>
</dbReference>
<dbReference type="Pfam" id="PF03591">
    <property type="entry name" value="AzlC"/>
    <property type="match status" value="1"/>
</dbReference>
<evidence type="ECO:0000256" key="7">
    <source>
        <dbReference type="ARBA" id="ARBA00023136"/>
    </source>
</evidence>
<keyword evidence="5 9" id="KW-0812">Transmembrane</keyword>
<keyword evidence="11" id="KW-1185">Reference proteome</keyword>
<evidence type="ECO:0000256" key="6">
    <source>
        <dbReference type="ARBA" id="ARBA00022989"/>
    </source>
</evidence>
<sequence length="243" mass="25041">MFRFTPAAKTGLAIAAAISLYGVSFGALAVASGLTLGQTVALSALMFTGGSQFAFIGVVATGGAAASAFGGATLLSLRNTIYAVQLKALLNPRGVKKLAAAQLTIDETMATSTVQETAAEQRRGFWITGIACYLGWNIATVIGALLGDFIAEPEALGLDGAVVAAFLGLLWPRLRSREPWALAVVAALITVLIMPPVPAGVPVLVAAAVAVIWGLISARRDRDGGRLSGAEQHGARTRRRNAQ</sequence>
<dbReference type="PANTHER" id="PTHR34979:SF1">
    <property type="entry name" value="INNER MEMBRANE PROTEIN YGAZ"/>
    <property type="match status" value="1"/>
</dbReference>
<evidence type="ECO:0000313" key="10">
    <source>
        <dbReference type="EMBL" id="TLP74365.1"/>
    </source>
</evidence>
<protein>
    <submittedName>
        <fullName evidence="10">Branched-chain amino acid ABC transporter permease</fullName>
    </submittedName>
</protein>
<name>A0A5R9A8M1_9MICC</name>
<feature type="transmembrane region" description="Helical" evidence="9">
    <location>
        <begin position="53"/>
        <end position="77"/>
    </location>
</feature>
<evidence type="ECO:0000256" key="5">
    <source>
        <dbReference type="ARBA" id="ARBA00022692"/>
    </source>
</evidence>
<evidence type="ECO:0000256" key="2">
    <source>
        <dbReference type="ARBA" id="ARBA00010735"/>
    </source>
</evidence>
<dbReference type="Proteomes" id="UP000306544">
    <property type="component" value="Unassembled WGS sequence"/>
</dbReference>
<comment type="similarity">
    <text evidence="2">Belongs to the AzlC family.</text>
</comment>
<organism evidence="10 11">
    <name type="scientific">Nesterenkonia sphaerica</name>
    <dbReference type="NCBI Taxonomy" id="1804988"/>
    <lineage>
        <taxon>Bacteria</taxon>
        <taxon>Bacillati</taxon>
        <taxon>Actinomycetota</taxon>
        <taxon>Actinomycetes</taxon>
        <taxon>Micrococcales</taxon>
        <taxon>Micrococcaceae</taxon>
        <taxon>Nesterenkonia</taxon>
    </lineage>
</organism>
<evidence type="ECO:0000256" key="3">
    <source>
        <dbReference type="ARBA" id="ARBA00022448"/>
    </source>
</evidence>
<dbReference type="InterPro" id="IPR011606">
    <property type="entry name" value="Brnchd-chn_aa_trnsp_permease"/>
</dbReference>
<dbReference type="GO" id="GO:1903785">
    <property type="term" value="P:L-valine transmembrane transport"/>
    <property type="evidence" value="ECO:0007669"/>
    <property type="project" value="TreeGrafter"/>
</dbReference>
<feature type="transmembrane region" description="Helical" evidence="9">
    <location>
        <begin position="125"/>
        <end position="149"/>
    </location>
</feature>
<gene>
    <name evidence="10" type="ORF">FEF27_09205</name>
</gene>
<dbReference type="PANTHER" id="PTHR34979">
    <property type="entry name" value="INNER MEMBRANE PROTEIN YGAZ"/>
    <property type="match status" value="1"/>
</dbReference>
<proteinExistence type="inferred from homology"/>
<dbReference type="OrthoDB" id="5195391at2"/>
<keyword evidence="7 9" id="KW-0472">Membrane</keyword>
<evidence type="ECO:0000256" key="4">
    <source>
        <dbReference type="ARBA" id="ARBA00022475"/>
    </source>
</evidence>
<keyword evidence="4" id="KW-1003">Cell membrane</keyword>
<evidence type="ECO:0000256" key="8">
    <source>
        <dbReference type="SAM" id="MobiDB-lite"/>
    </source>
</evidence>
<feature type="transmembrane region" description="Helical" evidence="9">
    <location>
        <begin position="155"/>
        <end position="172"/>
    </location>
</feature>
<evidence type="ECO:0000256" key="9">
    <source>
        <dbReference type="SAM" id="Phobius"/>
    </source>
</evidence>
<feature type="transmembrane region" description="Helical" evidence="9">
    <location>
        <begin position="201"/>
        <end position="218"/>
    </location>
</feature>
<dbReference type="EMBL" id="VAWA01000011">
    <property type="protein sequence ID" value="TLP74365.1"/>
    <property type="molecule type" value="Genomic_DNA"/>
</dbReference>
<evidence type="ECO:0000256" key="1">
    <source>
        <dbReference type="ARBA" id="ARBA00004651"/>
    </source>
</evidence>
<evidence type="ECO:0000313" key="11">
    <source>
        <dbReference type="Proteomes" id="UP000306544"/>
    </source>
</evidence>
<feature type="region of interest" description="Disordered" evidence="8">
    <location>
        <begin position="222"/>
        <end position="243"/>
    </location>
</feature>
<keyword evidence="6 9" id="KW-1133">Transmembrane helix</keyword>
<feature type="transmembrane region" description="Helical" evidence="9">
    <location>
        <begin position="179"/>
        <end position="195"/>
    </location>
</feature>
<comment type="caution">
    <text evidence="10">The sequence shown here is derived from an EMBL/GenBank/DDBJ whole genome shotgun (WGS) entry which is preliminary data.</text>
</comment>
<dbReference type="AlphaFoldDB" id="A0A5R9A8M1"/>
<reference evidence="10 11" key="1">
    <citation type="submission" date="2019-05" db="EMBL/GenBank/DDBJ databases">
        <title>Nesterenkonia sp. GY239, isolated from the Southern Atlantic Ocean.</title>
        <authorList>
            <person name="Zhang G."/>
        </authorList>
    </citation>
    <scope>NUCLEOTIDE SEQUENCE [LARGE SCALE GENOMIC DNA]</scope>
    <source>
        <strain evidence="10 11">GY239</strain>
    </source>
</reference>
<accession>A0A5R9A8M1</accession>